<proteinExistence type="predicted"/>
<sequence length="82" mass="9061">MELGQAAQAIRAAFEALQTYFGPPNEDGFGDGIFELLAQRPGLDAKFEEWGEAYAEAGDWGIAFETLLKKYGIEPKQFWGGE</sequence>
<protein>
    <submittedName>
        <fullName evidence="1">Uncharacterized protein</fullName>
    </submittedName>
</protein>
<reference evidence="2" key="1">
    <citation type="journal article" date="2019" name="Int. J. Syst. Evol. Microbiol.">
        <title>The Global Catalogue of Microorganisms (GCM) 10K type strain sequencing project: providing services to taxonomists for standard genome sequencing and annotation.</title>
        <authorList>
            <consortium name="The Broad Institute Genomics Platform"/>
            <consortium name="The Broad Institute Genome Sequencing Center for Infectious Disease"/>
            <person name="Wu L."/>
            <person name="Ma J."/>
        </authorList>
    </citation>
    <scope>NUCLEOTIDE SEQUENCE [LARGE SCALE GENOMIC DNA]</scope>
    <source>
        <strain evidence="2">CGMCC 1.18439</strain>
    </source>
</reference>
<dbReference type="EMBL" id="BNAL01000066">
    <property type="protein sequence ID" value="GHG12740.1"/>
    <property type="molecule type" value="Genomic_DNA"/>
</dbReference>
<name>A0ABQ3KBL2_9DEIO</name>
<gene>
    <name evidence="1" type="ORF">GCM10017783_25910</name>
</gene>
<evidence type="ECO:0000313" key="2">
    <source>
        <dbReference type="Proteomes" id="UP000632154"/>
    </source>
</evidence>
<dbReference type="Proteomes" id="UP000632154">
    <property type="component" value="Unassembled WGS sequence"/>
</dbReference>
<comment type="caution">
    <text evidence="1">The sequence shown here is derived from an EMBL/GenBank/DDBJ whole genome shotgun (WGS) entry which is preliminary data.</text>
</comment>
<organism evidence="1 2">
    <name type="scientific">Deinococcus piscis</name>
    <dbReference type="NCBI Taxonomy" id="394230"/>
    <lineage>
        <taxon>Bacteria</taxon>
        <taxon>Thermotogati</taxon>
        <taxon>Deinococcota</taxon>
        <taxon>Deinococci</taxon>
        <taxon>Deinococcales</taxon>
        <taxon>Deinococcaceae</taxon>
        <taxon>Deinococcus</taxon>
    </lineage>
</organism>
<keyword evidence="2" id="KW-1185">Reference proteome</keyword>
<evidence type="ECO:0000313" key="1">
    <source>
        <dbReference type="EMBL" id="GHG12740.1"/>
    </source>
</evidence>
<accession>A0ABQ3KBL2</accession>